<feature type="domain" description="Peptidase C1A papain C-terminal" evidence="1">
    <location>
        <begin position="38"/>
        <end position="142"/>
    </location>
</feature>
<feature type="non-terminal residue" evidence="2">
    <location>
        <position position="294"/>
    </location>
</feature>
<dbReference type="AlphaFoldDB" id="X1H9F2"/>
<dbReference type="CDD" id="cd02619">
    <property type="entry name" value="Peptidase_C1"/>
    <property type="match status" value="1"/>
</dbReference>
<dbReference type="GO" id="GO:0008234">
    <property type="term" value="F:cysteine-type peptidase activity"/>
    <property type="evidence" value="ECO:0007669"/>
    <property type="project" value="InterPro"/>
</dbReference>
<proteinExistence type="predicted"/>
<dbReference type="InterPro" id="IPR038765">
    <property type="entry name" value="Papain-like_cys_pep_sf"/>
</dbReference>
<reference evidence="2" key="1">
    <citation type="journal article" date="2014" name="Front. Microbiol.">
        <title>High frequency of phylogenetically diverse reductive dehalogenase-homologous genes in deep subseafloor sedimentary metagenomes.</title>
        <authorList>
            <person name="Kawai M."/>
            <person name="Futagami T."/>
            <person name="Toyoda A."/>
            <person name="Takaki Y."/>
            <person name="Nishi S."/>
            <person name="Hori S."/>
            <person name="Arai W."/>
            <person name="Tsubouchi T."/>
            <person name="Morono Y."/>
            <person name="Uchiyama I."/>
            <person name="Ito T."/>
            <person name="Fujiyama A."/>
            <person name="Inagaki F."/>
            <person name="Takami H."/>
        </authorList>
    </citation>
    <scope>NUCLEOTIDE SEQUENCE</scope>
    <source>
        <strain evidence="2">Expedition CK06-06</strain>
    </source>
</reference>
<organism evidence="2">
    <name type="scientific">marine sediment metagenome</name>
    <dbReference type="NCBI Taxonomy" id="412755"/>
    <lineage>
        <taxon>unclassified sequences</taxon>
        <taxon>metagenomes</taxon>
        <taxon>ecological metagenomes</taxon>
    </lineage>
</organism>
<dbReference type="GO" id="GO:0006508">
    <property type="term" value="P:proteolysis"/>
    <property type="evidence" value="ECO:0007669"/>
    <property type="project" value="InterPro"/>
</dbReference>
<accession>X1H9F2</accession>
<dbReference type="SUPFAM" id="SSF54001">
    <property type="entry name" value="Cysteine proteinases"/>
    <property type="match status" value="1"/>
</dbReference>
<dbReference type="Pfam" id="PF00112">
    <property type="entry name" value="Peptidase_C1"/>
    <property type="match status" value="1"/>
</dbReference>
<comment type="caution">
    <text evidence="2">The sequence shown here is derived from an EMBL/GenBank/DDBJ whole genome shotgun (WGS) entry which is preliminary data.</text>
</comment>
<protein>
    <recommendedName>
        <fullName evidence="1">Peptidase C1A papain C-terminal domain-containing protein</fullName>
    </recommendedName>
</protein>
<dbReference type="EMBL" id="BARU01018203">
    <property type="protein sequence ID" value="GAH53705.1"/>
    <property type="molecule type" value="Genomic_DNA"/>
</dbReference>
<evidence type="ECO:0000313" key="2">
    <source>
        <dbReference type="EMBL" id="GAH53705.1"/>
    </source>
</evidence>
<name>X1H9F2_9ZZZZ</name>
<feature type="non-terminal residue" evidence="2">
    <location>
        <position position="1"/>
    </location>
</feature>
<sequence length="294" mass="33180">EEWGCATLSTMPYDDTDIDSWGNESAWREAPYHRVYETYLMDFNETNPDSTIEMIKSLINGGTPVTFTLDAGQFSNGLSDNFIISSAEYDSSTYNHAQCIVGYDDSIAEDGDVGAFRVVNSWGDYYLMDGGYYWLTYETLKEIGFAIGDYCLHLCFVEDRIDYEPDLIATWEFNPAPTRMDDIITLGVGPHDVPLDMITPLYESDLNLFPEFMALDISEFQSYYDLNNDVLFYLELGSSNTPGIISSFLIERYISGVLQEITPESPDVPSTTPGYVIGTFMNLDHDVKVDLEVP</sequence>
<evidence type="ECO:0000259" key="1">
    <source>
        <dbReference type="Pfam" id="PF00112"/>
    </source>
</evidence>
<dbReference type="Gene3D" id="3.90.70.10">
    <property type="entry name" value="Cysteine proteinases"/>
    <property type="match status" value="1"/>
</dbReference>
<gene>
    <name evidence="2" type="ORF">S03H2_30108</name>
</gene>
<dbReference type="InterPro" id="IPR000668">
    <property type="entry name" value="Peptidase_C1A_C"/>
</dbReference>